<reference evidence="4 5" key="1">
    <citation type="journal article" date="2024" name="Nat. Commun.">
        <title>Phylogenomics reveals the evolutionary origins of lichenization in chlorophyte algae.</title>
        <authorList>
            <person name="Puginier C."/>
            <person name="Libourel C."/>
            <person name="Otte J."/>
            <person name="Skaloud P."/>
            <person name="Haon M."/>
            <person name="Grisel S."/>
            <person name="Petersen M."/>
            <person name="Berrin J.G."/>
            <person name="Delaux P.M."/>
            <person name="Dal Grande F."/>
            <person name="Keller J."/>
        </authorList>
    </citation>
    <scope>NUCLEOTIDE SEQUENCE [LARGE SCALE GENOMIC DNA]</scope>
    <source>
        <strain evidence="4 5">SAG 2523</strain>
    </source>
</reference>
<dbReference type="PANTHER" id="PTHR31212">
    <property type="entry name" value="ALPHA-KETOGLUTARATE-DEPENDENT DIOXYGENASE ALKB HOMOLOG 3"/>
    <property type="match status" value="1"/>
</dbReference>
<feature type="domain" description="Fe2OG dioxygenase" evidence="3">
    <location>
        <begin position="60"/>
        <end position="174"/>
    </location>
</feature>
<comment type="caution">
    <text evidence="4">The sequence shown here is derived from an EMBL/GenBank/DDBJ whole genome shotgun (WGS) entry which is preliminary data.</text>
</comment>
<dbReference type="SUPFAM" id="SSF51197">
    <property type="entry name" value="Clavaminate synthase-like"/>
    <property type="match status" value="1"/>
</dbReference>
<evidence type="ECO:0000256" key="2">
    <source>
        <dbReference type="SAM" id="MobiDB-lite"/>
    </source>
</evidence>
<evidence type="ECO:0000313" key="5">
    <source>
        <dbReference type="Proteomes" id="UP001485043"/>
    </source>
</evidence>
<dbReference type="GO" id="GO:0006307">
    <property type="term" value="P:DNA alkylation repair"/>
    <property type="evidence" value="ECO:0007669"/>
    <property type="project" value="InterPro"/>
</dbReference>
<dbReference type="AlphaFoldDB" id="A0AAW1TI09"/>
<name>A0AAW1TI09_9CHLO</name>
<dbReference type="InterPro" id="IPR027450">
    <property type="entry name" value="AlkB-like"/>
</dbReference>
<proteinExistence type="inferred from homology"/>
<evidence type="ECO:0000259" key="3">
    <source>
        <dbReference type="PROSITE" id="PS51471"/>
    </source>
</evidence>
<dbReference type="InterPro" id="IPR005123">
    <property type="entry name" value="Oxoglu/Fe-dep_dioxygenase_dom"/>
</dbReference>
<evidence type="ECO:0000256" key="1">
    <source>
        <dbReference type="ARBA" id="ARBA00007879"/>
    </source>
</evidence>
<dbReference type="GO" id="GO:0051213">
    <property type="term" value="F:dioxygenase activity"/>
    <property type="evidence" value="ECO:0007669"/>
    <property type="project" value="InterPro"/>
</dbReference>
<accession>A0AAW1TI09</accession>
<sequence>MEAFDGSTAAGAALDVAREVSRQPASEALGQAAQIIDQSVGDRLASRAADLQPDDRSNWSSTYALANFYRDGQECVGAHADKMTQLGPRPIIASLSLGAGRVFRLRPSAAASPHQAREQGELSYIDIPLQHNMLVIMWPPCQEAWKHEIPRTRTTARHAISGEARVNLTFRRLKPEWAARAPLCRCSQRSVLRCSSKPSVQQRHPPGSPEAPVSHSRHSADSVPTRWAASSPSIQPRYYYTCDNTQGPGCGFWQAL</sequence>
<dbReference type="EMBL" id="JALJOV010000057">
    <property type="protein sequence ID" value="KAK9867884.1"/>
    <property type="molecule type" value="Genomic_DNA"/>
</dbReference>
<dbReference type="Proteomes" id="UP001485043">
    <property type="component" value="Unassembled WGS sequence"/>
</dbReference>
<dbReference type="PANTHER" id="PTHR31212:SF4">
    <property type="entry name" value="ALPHA-KETOGLUTARATE-DEPENDENT DIOXYGENASE ALKB HOMOLOG 3"/>
    <property type="match status" value="1"/>
</dbReference>
<protein>
    <recommendedName>
        <fullName evidence="3">Fe2OG dioxygenase domain-containing protein</fullName>
    </recommendedName>
</protein>
<dbReference type="InterPro" id="IPR032854">
    <property type="entry name" value="ALKBH3"/>
</dbReference>
<keyword evidence="5" id="KW-1185">Reference proteome</keyword>
<dbReference type="Pfam" id="PF13532">
    <property type="entry name" value="2OG-FeII_Oxy_2"/>
    <property type="match status" value="1"/>
</dbReference>
<dbReference type="InterPro" id="IPR037151">
    <property type="entry name" value="AlkB-like_sf"/>
</dbReference>
<dbReference type="PROSITE" id="PS51471">
    <property type="entry name" value="FE2OG_OXY"/>
    <property type="match status" value="1"/>
</dbReference>
<gene>
    <name evidence="4" type="ORF">WJX84_000142</name>
</gene>
<organism evidence="4 5">
    <name type="scientific">Apatococcus fuscideae</name>
    <dbReference type="NCBI Taxonomy" id="2026836"/>
    <lineage>
        <taxon>Eukaryota</taxon>
        <taxon>Viridiplantae</taxon>
        <taxon>Chlorophyta</taxon>
        <taxon>core chlorophytes</taxon>
        <taxon>Trebouxiophyceae</taxon>
        <taxon>Chlorellales</taxon>
        <taxon>Chlorellaceae</taxon>
        <taxon>Apatococcus</taxon>
    </lineage>
</organism>
<feature type="region of interest" description="Disordered" evidence="2">
    <location>
        <begin position="195"/>
        <end position="228"/>
    </location>
</feature>
<evidence type="ECO:0000313" key="4">
    <source>
        <dbReference type="EMBL" id="KAK9867884.1"/>
    </source>
</evidence>
<comment type="similarity">
    <text evidence="1">Belongs to the alkB family.</text>
</comment>
<dbReference type="Gene3D" id="2.60.120.590">
    <property type="entry name" value="Alpha-ketoglutarate-dependent dioxygenase AlkB-like"/>
    <property type="match status" value="1"/>
</dbReference>